<proteinExistence type="predicted"/>
<dbReference type="Gene3D" id="3.20.20.30">
    <property type="entry name" value="Luciferase-like domain"/>
    <property type="match status" value="1"/>
</dbReference>
<gene>
    <name evidence="3" type="ORF">LZL92_04105</name>
</gene>
<dbReference type="InterPro" id="IPR036661">
    <property type="entry name" value="Luciferase-like_sf"/>
</dbReference>
<evidence type="ECO:0000313" key="4">
    <source>
        <dbReference type="Proteomes" id="UP001206331"/>
    </source>
</evidence>
<protein>
    <submittedName>
        <fullName evidence="3">LLM class flavin-dependent oxidoreductase</fullName>
    </submittedName>
</protein>
<dbReference type="NCBIfam" id="TIGR03558">
    <property type="entry name" value="oxido_grp_1"/>
    <property type="match status" value="1"/>
</dbReference>
<dbReference type="SUPFAM" id="SSF51679">
    <property type="entry name" value="Bacterial luciferase-like"/>
    <property type="match status" value="1"/>
</dbReference>
<evidence type="ECO:0000256" key="1">
    <source>
        <dbReference type="ARBA" id="ARBA00007789"/>
    </source>
</evidence>
<dbReference type="InterPro" id="IPR019949">
    <property type="entry name" value="CmoO-like"/>
</dbReference>
<dbReference type="PANTHER" id="PTHR30137">
    <property type="entry name" value="LUCIFERASE-LIKE MONOOXYGENASE"/>
    <property type="match status" value="1"/>
</dbReference>
<dbReference type="RefSeq" id="WP_014991753.1">
    <property type="nucleotide sequence ID" value="NZ_JAJUOY010000002.1"/>
</dbReference>
<evidence type="ECO:0000313" key="3">
    <source>
        <dbReference type="EMBL" id="MCQ9629462.1"/>
    </source>
</evidence>
<dbReference type="GeneID" id="34291515"/>
<keyword evidence="4" id="KW-1185">Reference proteome</keyword>
<dbReference type="EMBL" id="JAJUPA010000003">
    <property type="protein sequence ID" value="MCQ9629462.1"/>
    <property type="molecule type" value="Genomic_DNA"/>
</dbReference>
<dbReference type="InterPro" id="IPR011251">
    <property type="entry name" value="Luciferase-like_dom"/>
</dbReference>
<dbReference type="InterPro" id="IPR050766">
    <property type="entry name" value="Bact_Lucif_Oxidored"/>
</dbReference>
<dbReference type="Pfam" id="PF00296">
    <property type="entry name" value="Bac_luciferase"/>
    <property type="match status" value="1"/>
</dbReference>
<comment type="similarity">
    <text evidence="1">To bacterial alkanal monooxygenase alpha and beta chains.</text>
</comment>
<evidence type="ECO:0000259" key="2">
    <source>
        <dbReference type="Pfam" id="PF00296"/>
    </source>
</evidence>
<sequence length="329" mass="36842">MKLSALSLVPVREGFTRKQAIDSVIREAKLAEELGFERFWIAEHHNIRAYASSATQILVSTLLHHTQRIKVGAGGVMLPNHSPLIVAEQYGTLATLFPNRVEIGIGRAKGTDPFTAAALRRQAASQTNHEQDVADLQTYFGKEQPNGINAYPGVETNVPIFVLGSSPTSAYFAAEKGLPYAFASHFLPMQQKQAAEIYRQNFKPSEHCAKPYMVLCLNVNVAETDAEAHYTNSTLKQLFLNEQRGENVFVKQPVENMDSLYYSAGERHSIDLQSGGIFIGSKDTVTKQYADFMDEYAELVDEIMLTGYIFDEEKWLDSLRKFTEIVKSY</sequence>
<accession>A0ABT1WSS3</accession>
<feature type="domain" description="Luciferase-like" evidence="2">
    <location>
        <begin position="2"/>
        <end position="292"/>
    </location>
</feature>
<dbReference type="PANTHER" id="PTHR30137:SF6">
    <property type="entry name" value="LUCIFERASE-LIKE MONOOXYGENASE"/>
    <property type="match status" value="1"/>
</dbReference>
<organism evidence="3 4">
    <name type="scientific">Actinobacillus suis</name>
    <dbReference type="NCBI Taxonomy" id="716"/>
    <lineage>
        <taxon>Bacteria</taxon>
        <taxon>Pseudomonadati</taxon>
        <taxon>Pseudomonadota</taxon>
        <taxon>Gammaproteobacteria</taxon>
        <taxon>Pasteurellales</taxon>
        <taxon>Pasteurellaceae</taxon>
        <taxon>Actinobacillus</taxon>
    </lineage>
</organism>
<dbReference type="Proteomes" id="UP001206331">
    <property type="component" value="Unassembled WGS sequence"/>
</dbReference>
<comment type="caution">
    <text evidence="3">The sequence shown here is derived from an EMBL/GenBank/DDBJ whole genome shotgun (WGS) entry which is preliminary data.</text>
</comment>
<reference evidence="3 4" key="1">
    <citation type="submission" date="2021-12" db="EMBL/GenBank/DDBJ databases">
        <title>Identification and characterization of A. suis stains in western Canada.</title>
        <authorList>
            <person name="Kulathunga D.G.R.S."/>
            <person name="De Oliveira Costa M."/>
        </authorList>
    </citation>
    <scope>NUCLEOTIDE SEQUENCE [LARGE SCALE GENOMIC DNA]</scope>
    <source>
        <strain evidence="3 4">18_292</strain>
    </source>
</reference>
<name>A0ABT1WSS3_ACTSU</name>